<dbReference type="AlphaFoldDB" id="A0A9E9LDE2"/>
<dbReference type="Proteomes" id="UP001164819">
    <property type="component" value="Chromosome"/>
</dbReference>
<dbReference type="PANTHER" id="PTHR23419:SF8">
    <property type="entry name" value="FI09726P"/>
    <property type="match status" value="1"/>
</dbReference>
<accession>A0A9E9LDE2</accession>
<dbReference type="Pfam" id="PF03091">
    <property type="entry name" value="CutA1"/>
    <property type="match status" value="1"/>
</dbReference>
<organism evidence="2">
    <name type="scientific">Oxalobacter aliiformigenes</name>
    <dbReference type="NCBI Taxonomy" id="2946593"/>
    <lineage>
        <taxon>Bacteria</taxon>
        <taxon>Pseudomonadati</taxon>
        <taxon>Pseudomonadota</taxon>
        <taxon>Betaproteobacteria</taxon>
        <taxon>Burkholderiales</taxon>
        <taxon>Oxalobacteraceae</taxon>
        <taxon>Oxalobacter</taxon>
    </lineage>
</organism>
<protein>
    <submittedName>
        <fullName evidence="2">Divalent-cation tolerance protein CutA</fullName>
    </submittedName>
</protein>
<dbReference type="InterPro" id="IPR011322">
    <property type="entry name" value="N-reg_PII-like_a/b"/>
</dbReference>
<comment type="similarity">
    <text evidence="1">Belongs to the CutA family.</text>
</comment>
<dbReference type="EMBL" id="CP098251">
    <property type="protein sequence ID" value="WAV91238.1"/>
    <property type="molecule type" value="Genomic_DNA"/>
</dbReference>
<dbReference type="Gene3D" id="3.30.70.120">
    <property type="match status" value="1"/>
</dbReference>
<sequence>MTKPILVFCTVPDSGIAERISEALIQKKLAACVSWGEPIQSVYRWQGSVEKATEWNLTIKTVSEKYSEVEKTILSIHPYDVPEIISVPILNGLGPYLKWMNDEIRLES</sequence>
<evidence type="ECO:0000313" key="2">
    <source>
        <dbReference type="EMBL" id="WAV91238.1"/>
    </source>
</evidence>
<dbReference type="InterPro" id="IPR015867">
    <property type="entry name" value="N-reg_PII/ATP_PRibTrfase_C"/>
</dbReference>
<dbReference type="SUPFAM" id="SSF54913">
    <property type="entry name" value="GlnB-like"/>
    <property type="match status" value="1"/>
</dbReference>
<dbReference type="PANTHER" id="PTHR23419">
    <property type="entry name" value="DIVALENT CATION TOLERANCE CUTA-RELATED"/>
    <property type="match status" value="1"/>
</dbReference>
<dbReference type="RefSeq" id="WP_269315974.1">
    <property type="nucleotide sequence ID" value="NZ_CP098251.1"/>
</dbReference>
<dbReference type="GO" id="GO:0010038">
    <property type="term" value="P:response to metal ion"/>
    <property type="evidence" value="ECO:0007669"/>
    <property type="project" value="InterPro"/>
</dbReference>
<reference evidence="2" key="1">
    <citation type="journal article" date="2022" name="Front. Microbiol.">
        <title>New perspectives on an old grouping: The genomic and phenotypic variability of Oxalobacter formigenes and the implications for calcium oxalate stone prevention.</title>
        <authorList>
            <person name="Chmiel J.A."/>
            <person name="Carr C."/>
            <person name="Stuivenberg G.A."/>
            <person name="Venema R."/>
            <person name="Chanyi R.M."/>
            <person name="Al K.F."/>
            <person name="Giguere D."/>
            <person name="Say H."/>
            <person name="Akouris P.P."/>
            <person name="Dominguez Romero S.A."/>
            <person name="Kwong A."/>
            <person name="Tai V."/>
            <person name="Koval S.F."/>
            <person name="Razvi H."/>
            <person name="Bjazevic J."/>
            <person name="Burton J.P."/>
        </authorList>
    </citation>
    <scope>NUCLEOTIDE SEQUENCE</scope>
    <source>
        <strain evidence="2">OxK</strain>
    </source>
</reference>
<gene>
    <name evidence="2" type="ORF">NB646_00230</name>
</gene>
<evidence type="ECO:0000256" key="1">
    <source>
        <dbReference type="ARBA" id="ARBA00010169"/>
    </source>
</evidence>
<dbReference type="InterPro" id="IPR004323">
    <property type="entry name" value="Ion_tolerance_CutA"/>
</dbReference>
<name>A0A9E9LDE2_9BURK</name>
<proteinExistence type="inferred from homology"/>
<dbReference type="GO" id="GO:0005507">
    <property type="term" value="F:copper ion binding"/>
    <property type="evidence" value="ECO:0007669"/>
    <property type="project" value="TreeGrafter"/>
</dbReference>